<organism evidence="2 3">
    <name type="scientific">Malus domestica</name>
    <name type="common">Apple</name>
    <name type="synonym">Pyrus malus</name>
    <dbReference type="NCBI Taxonomy" id="3750"/>
    <lineage>
        <taxon>Eukaryota</taxon>
        <taxon>Viridiplantae</taxon>
        <taxon>Streptophyta</taxon>
        <taxon>Embryophyta</taxon>
        <taxon>Tracheophyta</taxon>
        <taxon>Spermatophyta</taxon>
        <taxon>Magnoliopsida</taxon>
        <taxon>eudicotyledons</taxon>
        <taxon>Gunneridae</taxon>
        <taxon>Pentapetalae</taxon>
        <taxon>rosids</taxon>
        <taxon>fabids</taxon>
        <taxon>Rosales</taxon>
        <taxon>Rosaceae</taxon>
        <taxon>Amygdaloideae</taxon>
        <taxon>Maleae</taxon>
        <taxon>Malus</taxon>
    </lineage>
</organism>
<comment type="caution">
    <text evidence="2">The sequence shown here is derived from an EMBL/GenBank/DDBJ whole genome shotgun (WGS) entry which is preliminary data.</text>
</comment>
<feature type="signal peptide" evidence="1">
    <location>
        <begin position="1"/>
        <end position="18"/>
    </location>
</feature>
<dbReference type="Proteomes" id="UP000290289">
    <property type="component" value="Chromosome 7"/>
</dbReference>
<evidence type="ECO:0000256" key="1">
    <source>
        <dbReference type="SAM" id="SignalP"/>
    </source>
</evidence>
<dbReference type="AlphaFoldDB" id="A0A498JDY5"/>
<evidence type="ECO:0000313" key="2">
    <source>
        <dbReference type="EMBL" id="RXH93037.1"/>
    </source>
</evidence>
<keyword evidence="1" id="KW-0732">Signal</keyword>
<sequence>MKAFKVLLVVSMSLLSLQLRTKKNNSWTRKTKIQMMQPKACNQIKPLLLGEEDACLPLGPL</sequence>
<gene>
    <name evidence="2" type="ORF">DVH24_013613</name>
</gene>
<name>A0A498JDY5_MALDO</name>
<proteinExistence type="predicted"/>
<evidence type="ECO:0000313" key="3">
    <source>
        <dbReference type="Proteomes" id="UP000290289"/>
    </source>
</evidence>
<reference evidence="2 3" key="1">
    <citation type="submission" date="2018-10" db="EMBL/GenBank/DDBJ databases">
        <title>A high-quality apple genome assembly.</title>
        <authorList>
            <person name="Hu J."/>
        </authorList>
    </citation>
    <scope>NUCLEOTIDE SEQUENCE [LARGE SCALE GENOMIC DNA]</scope>
    <source>
        <strain evidence="3">cv. HFTH1</strain>
        <tissue evidence="2">Young leaf</tissue>
    </source>
</reference>
<protein>
    <submittedName>
        <fullName evidence="2">Uncharacterized protein</fullName>
    </submittedName>
</protein>
<accession>A0A498JDY5</accession>
<keyword evidence="3" id="KW-1185">Reference proteome</keyword>
<dbReference type="EMBL" id="RDQH01000333">
    <property type="protein sequence ID" value="RXH93037.1"/>
    <property type="molecule type" value="Genomic_DNA"/>
</dbReference>
<feature type="chain" id="PRO_5019716295" evidence="1">
    <location>
        <begin position="19"/>
        <end position="61"/>
    </location>
</feature>